<evidence type="ECO:0000313" key="5">
    <source>
        <dbReference type="EMBL" id="MDO1585355.1"/>
    </source>
</evidence>
<keyword evidence="3" id="KW-0804">Transcription</keyword>
<keyword evidence="2 5" id="KW-0238">DNA-binding</keyword>
<reference evidence="5" key="1">
    <citation type="journal article" date="2015" name="Int. J. Syst. Evol. Microbiol.">
        <title>Rhizobium oryzicola sp. nov., potential plant-growth-promoting endophytic bacteria isolated from rice roots.</title>
        <authorList>
            <person name="Zhang X.X."/>
            <person name="Gao J.S."/>
            <person name="Cao Y.H."/>
            <person name="Sheirdil R.A."/>
            <person name="Wang X.C."/>
            <person name="Zhang L."/>
        </authorList>
    </citation>
    <scope>NUCLEOTIDE SEQUENCE</scope>
    <source>
        <strain evidence="5">05753</strain>
    </source>
</reference>
<dbReference type="PANTHER" id="PTHR30146">
    <property type="entry name" value="LACI-RELATED TRANSCRIPTIONAL REPRESSOR"/>
    <property type="match status" value="1"/>
</dbReference>
<proteinExistence type="predicted"/>
<gene>
    <name evidence="5" type="ORF">Q2T52_24955</name>
</gene>
<dbReference type="InterPro" id="IPR000843">
    <property type="entry name" value="HTH_LacI"/>
</dbReference>
<keyword evidence="6" id="KW-1185">Reference proteome</keyword>
<evidence type="ECO:0000313" key="6">
    <source>
        <dbReference type="Proteomes" id="UP001169006"/>
    </source>
</evidence>
<organism evidence="5 6">
    <name type="scientific">Rhizobium oryzicola</name>
    <dbReference type="NCBI Taxonomy" id="1232668"/>
    <lineage>
        <taxon>Bacteria</taxon>
        <taxon>Pseudomonadati</taxon>
        <taxon>Pseudomonadota</taxon>
        <taxon>Alphaproteobacteria</taxon>
        <taxon>Hyphomicrobiales</taxon>
        <taxon>Rhizobiaceae</taxon>
        <taxon>Rhizobium/Agrobacterium group</taxon>
        <taxon>Rhizobium</taxon>
    </lineage>
</organism>
<sequence>MDAKPVAGKRGKKSRRITLDDVAAAAGVSLSTASRALAGEKGVRLEIREKVLAAAKQVNYTVSANLAGSQVILAASSAAMLDYVRNQFTLYVLEGLKDRAATLGLDVVQRAVADTQDEKQLLEEARNDPAVSGLLFLTVDDEAMLAATRDFSKPVILLNGHDPSMRLSSVTPSNRSAARVAAEHLIGLGHRRILFLMRPGRRTIVHRMEGWQDALKARGLQVDDDLVVTVDDWLPELAADAIAKRISERGQDFTAILTAGDSLALGAILGVQRTGLSVPGDVSVVGMDDLPQAAFFNPPLTTMHLPMREIGAVGLDLLRDAAAGMVYPARRVELACHLIERSSTAPPKD</sequence>
<dbReference type="CDD" id="cd01392">
    <property type="entry name" value="HTH_LacI"/>
    <property type="match status" value="1"/>
</dbReference>
<reference evidence="5" key="2">
    <citation type="submission" date="2023-07" db="EMBL/GenBank/DDBJ databases">
        <authorList>
            <person name="Sun H."/>
        </authorList>
    </citation>
    <scope>NUCLEOTIDE SEQUENCE</scope>
    <source>
        <strain evidence="5">05753</strain>
    </source>
</reference>
<evidence type="ECO:0000256" key="1">
    <source>
        <dbReference type="ARBA" id="ARBA00023015"/>
    </source>
</evidence>
<dbReference type="EMBL" id="JAUKWQ010000014">
    <property type="protein sequence ID" value="MDO1585355.1"/>
    <property type="molecule type" value="Genomic_DNA"/>
</dbReference>
<name>A0ABT8T462_9HYPH</name>
<comment type="caution">
    <text evidence="5">The sequence shown here is derived from an EMBL/GenBank/DDBJ whole genome shotgun (WGS) entry which is preliminary data.</text>
</comment>
<dbReference type="RefSeq" id="WP_302079640.1">
    <property type="nucleotide sequence ID" value="NZ_JAUKWQ010000014.1"/>
</dbReference>
<evidence type="ECO:0000256" key="3">
    <source>
        <dbReference type="ARBA" id="ARBA00023163"/>
    </source>
</evidence>
<dbReference type="SUPFAM" id="SSF47413">
    <property type="entry name" value="lambda repressor-like DNA-binding domains"/>
    <property type="match status" value="1"/>
</dbReference>
<accession>A0ABT8T462</accession>
<dbReference type="InterPro" id="IPR046335">
    <property type="entry name" value="LacI/GalR-like_sensor"/>
</dbReference>
<dbReference type="Gene3D" id="1.10.260.40">
    <property type="entry name" value="lambda repressor-like DNA-binding domains"/>
    <property type="match status" value="1"/>
</dbReference>
<keyword evidence="1" id="KW-0805">Transcription regulation</keyword>
<evidence type="ECO:0000259" key="4">
    <source>
        <dbReference type="PROSITE" id="PS50932"/>
    </source>
</evidence>
<dbReference type="InterPro" id="IPR028082">
    <property type="entry name" value="Peripla_BP_I"/>
</dbReference>
<dbReference type="Proteomes" id="UP001169006">
    <property type="component" value="Unassembled WGS sequence"/>
</dbReference>
<dbReference type="CDD" id="cd06267">
    <property type="entry name" value="PBP1_LacI_sugar_binding-like"/>
    <property type="match status" value="1"/>
</dbReference>
<evidence type="ECO:0000256" key="2">
    <source>
        <dbReference type="ARBA" id="ARBA00023125"/>
    </source>
</evidence>
<dbReference type="PROSITE" id="PS50932">
    <property type="entry name" value="HTH_LACI_2"/>
    <property type="match status" value="1"/>
</dbReference>
<dbReference type="Gene3D" id="3.40.50.2300">
    <property type="match status" value="2"/>
</dbReference>
<dbReference type="PROSITE" id="PS00356">
    <property type="entry name" value="HTH_LACI_1"/>
    <property type="match status" value="1"/>
</dbReference>
<feature type="domain" description="HTH lacI-type" evidence="4">
    <location>
        <begin position="17"/>
        <end position="71"/>
    </location>
</feature>
<dbReference type="SMART" id="SM00354">
    <property type="entry name" value="HTH_LACI"/>
    <property type="match status" value="1"/>
</dbReference>
<dbReference type="PANTHER" id="PTHR30146:SF109">
    <property type="entry name" value="HTH-TYPE TRANSCRIPTIONAL REGULATOR GALS"/>
    <property type="match status" value="1"/>
</dbReference>
<dbReference type="Pfam" id="PF00356">
    <property type="entry name" value="LacI"/>
    <property type="match status" value="1"/>
</dbReference>
<protein>
    <submittedName>
        <fullName evidence="5">LacI family DNA-binding transcriptional regulator</fullName>
    </submittedName>
</protein>
<dbReference type="GO" id="GO:0003677">
    <property type="term" value="F:DNA binding"/>
    <property type="evidence" value="ECO:0007669"/>
    <property type="project" value="UniProtKB-KW"/>
</dbReference>
<dbReference type="SUPFAM" id="SSF53822">
    <property type="entry name" value="Periplasmic binding protein-like I"/>
    <property type="match status" value="1"/>
</dbReference>
<dbReference type="InterPro" id="IPR010982">
    <property type="entry name" value="Lambda_DNA-bd_dom_sf"/>
</dbReference>
<dbReference type="Pfam" id="PF13377">
    <property type="entry name" value="Peripla_BP_3"/>
    <property type="match status" value="1"/>
</dbReference>